<evidence type="ECO:0000313" key="3">
    <source>
        <dbReference type="Proteomes" id="UP000233597"/>
    </source>
</evidence>
<name>A0A2N3KGT8_9PROT</name>
<proteinExistence type="predicted"/>
<protein>
    <submittedName>
        <fullName evidence="2">Uncharacterized protein</fullName>
    </submittedName>
</protein>
<dbReference type="Proteomes" id="UP000233597">
    <property type="component" value="Unassembled WGS sequence"/>
</dbReference>
<dbReference type="EMBL" id="NWTK01000018">
    <property type="protein sequence ID" value="PKR49741.1"/>
    <property type="molecule type" value="Genomic_DNA"/>
</dbReference>
<dbReference type="AlphaFoldDB" id="A0A2N3KGT8"/>
<organism evidence="2 3">
    <name type="scientific">Thalassospira marina</name>
    <dbReference type="NCBI Taxonomy" id="2048283"/>
    <lineage>
        <taxon>Bacteria</taxon>
        <taxon>Pseudomonadati</taxon>
        <taxon>Pseudomonadota</taxon>
        <taxon>Alphaproteobacteria</taxon>
        <taxon>Rhodospirillales</taxon>
        <taxon>Thalassospiraceae</taxon>
        <taxon>Thalassospira</taxon>
    </lineage>
</organism>
<feature type="region of interest" description="Disordered" evidence="1">
    <location>
        <begin position="45"/>
        <end position="65"/>
    </location>
</feature>
<gene>
    <name evidence="2" type="ORF">COO20_22220</name>
</gene>
<comment type="caution">
    <text evidence="2">The sequence shown here is derived from an EMBL/GenBank/DDBJ whole genome shotgun (WGS) entry which is preliminary data.</text>
</comment>
<reference evidence="2 3" key="1">
    <citation type="submission" date="2017-09" db="EMBL/GenBank/DDBJ databases">
        <title>Biodiversity and function of Thalassospira species in the particle-attached aromatic-hydrocarbon-degrading consortia from the surface seawater of the South China Sea.</title>
        <authorList>
            <person name="Dong C."/>
            <person name="Liu R."/>
            <person name="Shao Z."/>
        </authorList>
    </citation>
    <scope>NUCLEOTIDE SEQUENCE [LARGE SCALE GENOMIC DNA]</scope>
    <source>
        <strain evidence="2 3">CSC1P2</strain>
    </source>
</reference>
<evidence type="ECO:0000313" key="2">
    <source>
        <dbReference type="EMBL" id="PKR49741.1"/>
    </source>
</evidence>
<accession>A0A2N3KGT8</accession>
<evidence type="ECO:0000256" key="1">
    <source>
        <dbReference type="SAM" id="MobiDB-lite"/>
    </source>
</evidence>
<sequence length="65" mass="7199">MGVPRRIWRDFGYSGNFNASGIPNHRAPAKVKPDFTPNRMVTMATKPAKKQGPVAKPGLEQSDIY</sequence>